<dbReference type="EMBL" id="HG916852">
    <property type="protein sequence ID" value="CDM58765.1"/>
    <property type="molecule type" value="Genomic_DNA"/>
</dbReference>
<feature type="region of interest" description="Disordered" evidence="1">
    <location>
        <begin position="18"/>
        <end position="43"/>
    </location>
</feature>
<evidence type="ECO:0000313" key="2">
    <source>
        <dbReference type="EMBL" id="CDM58765.1"/>
    </source>
</evidence>
<organism evidence="2 3">
    <name type="scientific">Rhizobium favelukesii</name>
    <dbReference type="NCBI Taxonomy" id="348824"/>
    <lineage>
        <taxon>Bacteria</taxon>
        <taxon>Pseudomonadati</taxon>
        <taxon>Pseudomonadota</taxon>
        <taxon>Alphaproteobacteria</taxon>
        <taxon>Hyphomicrobiales</taxon>
        <taxon>Rhizobiaceae</taxon>
        <taxon>Rhizobium/Agrobacterium group</taxon>
        <taxon>Rhizobium</taxon>
    </lineage>
</organism>
<accession>W6REM3</accession>
<dbReference type="AlphaFoldDB" id="W6REM3"/>
<reference evidence="2" key="1">
    <citation type="submission" date="2013-11" db="EMBL/GenBank/DDBJ databases">
        <title>Draft genome sequence of the broad-host-range Rhizobium sp. LPU83 strain, a member of the low-genetic diversity Oregon-like Rhizobium sp. group.</title>
        <authorList>
            <person name="Wibberg D."/>
            <person name="Puehler A."/>
            <person name="Schlueter A."/>
        </authorList>
    </citation>
    <scope>NUCLEOTIDE SEQUENCE [LARGE SCALE GENOMIC DNA]</scope>
    <source>
        <strain evidence="2">LPU83</strain>
    </source>
</reference>
<keyword evidence="3" id="KW-1185">Reference proteome</keyword>
<feature type="compositionally biased region" description="Basic and acidic residues" evidence="1">
    <location>
        <begin position="24"/>
        <end position="43"/>
    </location>
</feature>
<sequence length="43" mass="5074">MLRQEAYPWAQNSARTWISNARGGSEKRKQEREGRHGKRADIF</sequence>
<evidence type="ECO:0000313" key="3">
    <source>
        <dbReference type="Proteomes" id="UP000019443"/>
    </source>
</evidence>
<dbReference type="KEGG" id="rhl:LPU83_3115"/>
<dbReference type="Proteomes" id="UP000019443">
    <property type="component" value="Chromosome"/>
</dbReference>
<proteinExistence type="predicted"/>
<evidence type="ECO:0000256" key="1">
    <source>
        <dbReference type="SAM" id="MobiDB-lite"/>
    </source>
</evidence>
<protein>
    <submittedName>
        <fullName evidence="2">Uncharacterized protein</fullName>
    </submittedName>
</protein>
<gene>
    <name evidence="2" type="ORF">LPU83_3115</name>
</gene>
<name>W6REM3_9HYPH</name>
<dbReference type="HOGENOM" id="CLU_3238721_0_0_5"/>